<comment type="catalytic activity">
    <reaction evidence="10 11">
        <text>D-sedoheptulose 7-phosphate + D-glyceraldehyde 3-phosphate = D-erythrose 4-phosphate + beta-D-fructose 6-phosphate</text>
        <dbReference type="Rhea" id="RHEA:17053"/>
        <dbReference type="ChEBI" id="CHEBI:16897"/>
        <dbReference type="ChEBI" id="CHEBI:57483"/>
        <dbReference type="ChEBI" id="CHEBI:57634"/>
        <dbReference type="ChEBI" id="CHEBI:59776"/>
        <dbReference type="EC" id="2.2.1.2"/>
    </reaction>
</comment>
<comment type="subcellular location">
    <subcellularLocation>
        <location evidence="2 11">Cytoplasm</location>
    </subcellularLocation>
</comment>
<dbReference type="InterPro" id="IPR001585">
    <property type="entry name" value="TAL/FSA"/>
</dbReference>
<dbReference type="NCBIfam" id="TIGR00876">
    <property type="entry name" value="tal_mycobact"/>
    <property type="match status" value="1"/>
</dbReference>
<evidence type="ECO:0000256" key="5">
    <source>
        <dbReference type="ARBA" id="ARBA00013151"/>
    </source>
</evidence>
<protein>
    <recommendedName>
        <fullName evidence="5 11">Transaldolase</fullName>
        <ecNumber evidence="5 11">2.2.1.2</ecNumber>
    </recommendedName>
</protein>
<accession>A0A537K0P4</accession>
<dbReference type="Gene3D" id="3.20.20.70">
    <property type="entry name" value="Aldolase class I"/>
    <property type="match status" value="1"/>
</dbReference>
<gene>
    <name evidence="11 12" type="primary">tal</name>
    <name evidence="12" type="ORF">E6H00_10105</name>
</gene>
<comment type="function">
    <text evidence="1 11">Transaldolase is important for the balance of metabolites in the pentose-phosphate pathway.</text>
</comment>
<evidence type="ECO:0000256" key="2">
    <source>
        <dbReference type="ARBA" id="ARBA00004496"/>
    </source>
</evidence>
<organism evidence="12 13">
    <name type="scientific">Candidatus Segetimicrobium genomatis</name>
    <dbReference type="NCBI Taxonomy" id="2569760"/>
    <lineage>
        <taxon>Bacteria</taxon>
        <taxon>Bacillati</taxon>
        <taxon>Candidatus Sysuimicrobiota</taxon>
        <taxon>Candidatus Sysuimicrobiia</taxon>
        <taxon>Candidatus Sysuimicrobiales</taxon>
        <taxon>Candidatus Segetimicrobiaceae</taxon>
        <taxon>Candidatus Segetimicrobium</taxon>
    </lineage>
</organism>
<dbReference type="InterPro" id="IPR013785">
    <property type="entry name" value="Aldolase_TIM"/>
</dbReference>
<proteinExistence type="inferred from homology"/>
<evidence type="ECO:0000313" key="12">
    <source>
        <dbReference type="EMBL" id="TMI89339.1"/>
    </source>
</evidence>
<evidence type="ECO:0000256" key="1">
    <source>
        <dbReference type="ARBA" id="ARBA00003518"/>
    </source>
</evidence>
<dbReference type="PROSITE" id="PS00958">
    <property type="entry name" value="TRANSALDOLASE_2"/>
    <property type="match status" value="1"/>
</dbReference>
<dbReference type="GO" id="GO:0004801">
    <property type="term" value="F:transaldolase activity"/>
    <property type="evidence" value="ECO:0007669"/>
    <property type="project" value="UniProtKB-UniRule"/>
</dbReference>
<dbReference type="PANTHER" id="PTHR10683:SF31">
    <property type="entry name" value="TRANSALDOLASE"/>
    <property type="match status" value="1"/>
</dbReference>
<dbReference type="UniPathway" id="UPA00115">
    <property type="reaction ID" value="UER00414"/>
</dbReference>
<dbReference type="EC" id="2.2.1.2" evidence="5 11"/>
<evidence type="ECO:0000256" key="8">
    <source>
        <dbReference type="ARBA" id="ARBA00023126"/>
    </source>
</evidence>
<comment type="caution">
    <text evidence="12">The sequence shown here is derived from an EMBL/GenBank/DDBJ whole genome shotgun (WGS) entry which is preliminary data.</text>
</comment>
<dbReference type="AlphaFoldDB" id="A0A537K0P4"/>
<keyword evidence="9 11" id="KW-0704">Schiff base</keyword>
<evidence type="ECO:0000256" key="10">
    <source>
        <dbReference type="ARBA" id="ARBA00048810"/>
    </source>
</evidence>
<dbReference type="EMBL" id="VBAK01000125">
    <property type="protein sequence ID" value="TMI89339.1"/>
    <property type="molecule type" value="Genomic_DNA"/>
</dbReference>
<reference evidence="12 13" key="1">
    <citation type="journal article" date="2019" name="Nat. Microbiol.">
        <title>Mediterranean grassland soil C-N compound turnover is dependent on rainfall and depth, and is mediated by genomically divergent microorganisms.</title>
        <authorList>
            <person name="Diamond S."/>
            <person name="Andeer P.F."/>
            <person name="Li Z."/>
            <person name="Crits-Christoph A."/>
            <person name="Burstein D."/>
            <person name="Anantharaman K."/>
            <person name="Lane K.R."/>
            <person name="Thomas B.C."/>
            <person name="Pan C."/>
            <person name="Northen T.R."/>
            <person name="Banfield J.F."/>
        </authorList>
    </citation>
    <scope>NUCLEOTIDE SEQUENCE [LARGE SCALE GENOMIC DNA]</scope>
    <source>
        <strain evidence="12">NP_3</strain>
    </source>
</reference>
<dbReference type="NCBIfam" id="NF002881">
    <property type="entry name" value="PRK03343.1"/>
    <property type="match status" value="1"/>
</dbReference>
<dbReference type="GO" id="GO:0005737">
    <property type="term" value="C:cytoplasm"/>
    <property type="evidence" value="ECO:0007669"/>
    <property type="project" value="UniProtKB-SubCell"/>
</dbReference>
<dbReference type="HAMAP" id="MF_00493">
    <property type="entry name" value="Transaldolase_2"/>
    <property type="match status" value="1"/>
</dbReference>
<keyword evidence="8 11" id="KW-0570">Pentose shunt</keyword>
<dbReference type="GO" id="GO:0005975">
    <property type="term" value="P:carbohydrate metabolic process"/>
    <property type="evidence" value="ECO:0007669"/>
    <property type="project" value="InterPro"/>
</dbReference>
<dbReference type="InterPro" id="IPR004732">
    <property type="entry name" value="Transaldolase_2"/>
</dbReference>
<dbReference type="CDD" id="cd00955">
    <property type="entry name" value="Transaldolase_like"/>
    <property type="match status" value="1"/>
</dbReference>
<sequence>MREVKAQNPLRLLREVGQSVWLDYIHRKLIRAGELRRLIEEDGLSGMTSNPTIFEKAISEGPEYEETFARLRARGAGVTEAYQTLVAEDIIAACDALRPVFNETGGADGFVSVEVSPLLAHDTAGTIEEVRYWFGRIGRPNLMVKIPGTPEGVPAIQAMIAEGRNINITLLFSVQAYARVAEAYVGGLEQRVAAGQPIDRVASVASVFVSRIDTEADKRLDAKAAAAATPAERERLQGLRGKAAIANAKLAYKTFREVFDGSRYKALAARGARVQRPLWGSTSSKNPAYPDLLYVEALVGPDTVDTMPPQTLAAFRDHGRVNPRAVMEGLTEAEAVLARLAEVGIGIDDVTGRVLDAGIQSFVDSYRQLLGAIERRLRTA</sequence>
<dbReference type="Proteomes" id="UP000318509">
    <property type="component" value="Unassembled WGS sequence"/>
</dbReference>
<dbReference type="GO" id="GO:0006098">
    <property type="term" value="P:pentose-phosphate shunt"/>
    <property type="evidence" value="ECO:0007669"/>
    <property type="project" value="UniProtKB-UniRule"/>
</dbReference>
<comment type="pathway">
    <text evidence="3 11">Carbohydrate degradation; pentose phosphate pathway; D-glyceraldehyde 3-phosphate and beta-D-fructose 6-phosphate from D-ribose 5-phosphate and D-xylulose 5-phosphate (non-oxidative stage): step 2/3.</text>
</comment>
<name>A0A537K0P4_9BACT</name>
<dbReference type="InterPro" id="IPR018225">
    <property type="entry name" value="Transaldolase_AS"/>
</dbReference>
<evidence type="ECO:0000256" key="9">
    <source>
        <dbReference type="ARBA" id="ARBA00023270"/>
    </source>
</evidence>
<comment type="similarity">
    <text evidence="4 11">Belongs to the transaldolase family. Type 2 subfamily.</text>
</comment>
<dbReference type="Pfam" id="PF00923">
    <property type="entry name" value="TAL_FSA"/>
    <property type="match status" value="1"/>
</dbReference>
<evidence type="ECO:0000256" key="3">
    <source>
        <dbReference type="ARBA" id="ARBA00004857"/>
    </source>
</evidence>
<evidence type="ECO:0000256" key="11">
    <source>
        <dbReference type="HAMAP-Rule" id="MF_00493"/>
    </source>
</evidence>
<dbReference type="PANTHER" id="PTHR10683">
    <property type="entry name" value="TRANSALDOLASE"/>
    <property type="match status" value="1"/>
</dbReference>
<dbReference type="PIRSF" id="PIRSF036915">
    <property type="entry name" value="Trnald_Bac_Plnt"/>
    <property type="match status" value="1"/>
</dbReference>
<keyword evidence="6 11" id="KW-0963">Cytoplasm</keyword>
<feature type="active site" description="Schiff-base intermediate with substrate" evidence="11">
    <location>
        <position position="145"/>
    </location>
</feature>
<keyword evidence="7 11" id="KW-0808">Transferase</keyword>
<evidence type="ECO:0000256" key="7">
    <source>
        <dbReference type="ARBA" id="ARBA00022679"/>
    </source>
</evidence>
<evidence type="ECO:0000313" key="13">
    <source>
        <dbReference type="Proteomes" id="UP000318509"/>
    </source>
</evidence>
<evidence type="ECO:0000256" key="4">
    <source>
        <dbReference type="ARBA" id="ARBA00008426"/>
    </source>
</evidence>
<dbReference type="SUPFAM" id="SSF51569">
    <property type="entry name" value="Aldolase"/>
    <property type="match status" value="1"/>
</dbReference>
<evidence type="ECO:0000256" key="6">
    <source>
        <dbReference type="ARBA" id="ARBA00022490"/>
    </source>
</evidence>